<protein>
    <submittedName>
        <fullName evidence="2">Uncharacterized protein</fullName>
    </submittedName>
</protein>
<evidence type="ECO:0000256" key="1">
    <source>
        <dbReference type="SAM" id="MobiDB-lite"/>
    </source>
</evidence>
<evidence type="ECO:0000313" key="3">
    <source>
        <dbReference type="Proteomes" id="UP001341840"/>
    </source>
</evidence>
<feature type="compositionally biased region" description="Basic and acidic residues" evidence="1">
    <location>
        <begin position="91"/>
        <end position="101"/>
    </location>
</feature>
<reference evidence="2 3" key="1">
    <citation type="journal article" date="2023" name="Plants (Basel)">
        <title>Bridging the Gap: Combining Genomics and Transcriptomics Approaches to Understand Stylosanthes scabra, an Orphan Legume from the Brazilian Caatinga.</title>
        <authorList>
            <person name="Ferreira-Neto J.R.C."/>
            <person name="da Silva M.D."/>
            <person name="Binneck E."/>
            <person name="de Melo N.F."/>
            <person name="da Silva R.H."/>
            <person name="de Melo A.L.T.M."/>
            <person name="Pandolfi V."/>
            <person name="Bustamante F.O."/>
            <person name="Brasileiro-Vidal A.C."/>
            <person name="Benko-Iseppon A.M."/>
        </authorList>
    </citation>
    <scope>NUCLEOTIDE SEQUENCE [LARGE SCALE GENOMIC DNA]</scope>
    <source>
        <tissue evidence="2">Leaves</tissue>
    </source>
</reference>
<dbReference type="EMBL" id="JASCZI010120836">
    <property type="protein sequence ID" value="MED6155291.1"/>
    <property type="molecule type" value="Genomic_DNA"/>
</dbReference>
<feature type="region of interest" description="Disordered" evidence="1">
    <location>
        <begin position="74"/>
        <end position="101"/>
    </location>
</feature>
<organism evidence="2 3">
    <name type="scientific">Stylosanthes scabra</name>
    <dbReference type="NCBI Taxonomy" id="79078"/>
    <lineage>
        <taxon>Eukaryota</taxon>
        <taxon>Viridiplantae</taxon>
        <taxon>Streptophyta</taxon>
        <taxon>Embryophyta</taxon>
        <taxon>Tracheophyta</taxon>
        <taxon>Spermatophyta</taxon>
        <taxon>Magnoliopsida</taxon>
        <taxon>eudicotyledons</taxon>
        <taxon>Gunneridae</taxon>
        <taxon>Pentapetalae</taxon>
        <taxon>rosids</taxon>
        <taxon>fabids</taxon>
        <taxon>Fabales</taxon>
        <taxon>Fabaceae</taxon>
        <taxon>Papilionoideae</taxon>
        <taxon>50 kb inversion clade</taxon>
        <taxon>dalbergioids sensu lato</taxon>
        <taxon>Dalbergieae</taxon>
        <taxon>Pterocarpus clade</taxon>
        <taxon>Stylosanthes</taxon>
    </lineage>
</organism>
<keyword evidence="3" id="KW-1185">Reference proteome</keyword>
<comment type="caution">
    <text evidence="2">The sequence shown here is derived from an EMBL/GenBank/DDBJ whole genome shotgun (WGS) entry which is preliminary data.</text>
</comment>
<gene>
    <name evidence="2" type="ORF">PIB30_003895</name>
</gene>
<evidence type="ECO:0000313" key="2">
    <source>
        <dbReference type="EMBL" id="MED6155291.1"/>
    </source>
</evidence>
<accession>A0ABU6U558</accession>
<feature type="region of interest" description="Disordered" evidence="1">
    <location>
        <begin position="19"/>
        <end position="56"/>
    </location>
</feature>
<name>A0ABU6U558_9FABA</name>
<proteinExistence type="predicted"/>
<sequence length="101" mass="10991">MPPNSFFLITPHLIPLKQTHAKKRRLRQAGGAIAERDGRQTKAGLNTPTTPTAAARGIQTPKYAAKGVAQRVSYTPEELHNTRGSGIDNQRSFKEENNGVG</sequence>
<feature type="compositionally biased region" description="Polar residues" evidence="1">
    <location>
        <begin position="43"/>
        <end position="52"/>
    </location>
</feature>
<dbReference type="Proteomes" id="UP001341840">
    <property type="component" value="Unassembled WGS sequence"/>
</dbReference>